<proteinExistence type="predicted"/>
<protein>
    <recommendedName>
        <fullName evidence="5">Lipoprotein</fullName>
    </recommendedName>
</protein>
<dbReference type="AlphaFoldDB" id="A0A7W9TJ08"/>
<evidence type="ECO:0008006" key="5">
    <source>
        <dbReference type="Google" id="ProtNLM"/>
    </source>
</evidence>
<evidence type="ECO:0000313" key="3">
    <source>
        <dbReference type="EMBL" id="MBB6080956.1"/>
    </source>
</evidence>
<evidence type="ECO:0000313" key="4">
    <source>
        <dbReference type="Proteomes" id="UP000591537"/>
    </source>
</evidence>
<reference evidence="3 4" key="1">
    <citation type="submission" date="2020-08" db="EMBL/GenBank/DDBJ databases">
        <title>Genomic Encyclopedia of Type Strains, Phase IV (KMG-IV): sequencing the most valuable type-strain genomes for metagenomic binning, comparative biology and taxonomic classification.</title>
        <authorList>
            <person name="Goeker M."/>
        </authorList>
    </citation>
    <scope>NUCLEOTIDE SEQUENCE [LARGE SCALE GENOMIC DNA]</scope>
    <source>
        <strain evidence="3 4">DSM 43350</strain>
    </source>
</reference>
<gene>
    <name evidence="3" type="ORF">HNR57_006907</name>
</gene>
<dbReference type="PROSITE" id="PS51257">
    <property type="entry name" value="PROKAR_LIPOPROTEIN"/>
    <property type="match status" value="1"/>
</dbReference>
<keyword evidence="4" id="KW-1185">Reference proteome</keyword>
<evidence type="ECO:0000256" key="1">
    <source>
        <dbReference type="SAM" id="MobiDB-lite"/>
    </source>
</evidence>
<name>A0A7W9TJ08_9ACTN</name>
<comment type="caution">
    <text evidence="3">The sequence shown here is derived from an EMBL/GenBank/DDBJ whole genome shotgun (WGS) entry which is preliminary data.</text>
</comment>
<keyword evidence="2" id="KW-0732">Signal</keyword>
<organism evidence="3 4">
    <name type="scientific">Streptomyces paradoxus</name>
    <dbReference type="NCBI Taxonomy" id="66375"/>
    <lineage>
        <taxon>Bacteria</taxon>
        <taxon>Bacillati</taxon>
        <taxon>Actinomycetota</taxon>
        <taxon>Actinomycetes</taxon>
        <taxon>Kitasatosporales</taxon>
        <taxon>Streptomycetaceae</taxon>
        <taxon>Streptomyces</taxon>
    </lineage>
</organism>
<dbReference type="Proteomes" id="UP000591537">
    <property type="component" value="Unassembled WGS sequence"/>
</dbReference>
<feature type="signal peptide" evidence="2">
    <location>
        <begin position="1"/>
        <end position="25"/>
    </location>
</feature>
<feature type="region of interest" description="Disordered" evidence="1">
    <location>
        <begin position="28"/>
        <end position="71"/>
    </location>
</feature>
<dbReference type="EMBL" id="JACHGV010000015">
    <property type="protein sequence ID" value="MBB6080956.1"/>
    <property type="molecule type" value="Genomic_DNA"/>
</dbReference>
<sequence>MRTHKTRPALAAAVAALALALTACGGGDDTADAKSTAPAGEKVRDTPPPSPASGGDMELDEPAMGKVAEDPGTVTYEILPVKVDVTTEAEAAKAISEPSKAKGMVLATARVTYTHKGGPALTDGSDVHDAATVFADGQRGSVLIGATEDAPGCEDPYDVDNWREGEAHTFCETYVVPANAKNIEVHWTEDEVDGEPYIWAFPNKTA</sequence>
<evidence type="ECO:0000256" key="2">
    <source>
        <dbReference type="SAM" id="SignalP"/>
    </source>
</evidence>
<accession>A0A7W9TJ08</accession>
<feature type="chain" id="PRO_5039489293" description="Lipoprotein" evidence="2">
    <location>
        <begin position="26"/>
        <end position="206"/>
    </location>
</feature>
<dbReference type="RefSeq" id="WP_184566355.1">
    <property type="nucleotide sequence ID" value="NZ_BAAARS010000012.1"/>
</dbReference>